<dbReference type="InParanoid" id="I7MN48"/>
<proteinExistence type="predicted"/>
<name>I7MN48_TETTS</name>
<evidence type="ECO:0000313" key="3">
    <source>
        <dbReference type="EMBL" id="EAS07909.2"/>
    </source>
</evidence>
<dbReference type="EMBL" id="GG662209">
    <property type="protein sequence ID" value="EAS07909.2"/>
    <property type="molecule type" value="Genomic_DNA"/>
</dbReference>
<gene>
    <name evidence="3" type="ORF">TTHERM_00528450</name>
</gene>
<dbReference type="RefSeq" id="XP_001028151.2">
    <property type="nucleotide sequence ID" value="XM_001028151.2"/>
</dbReference>
<protein>
    <submittedName>
        <fullName evidence="3">Uncharacterized protein</fullName>
    </submittedName>
</protein>
<feature type="coiled-coil region" evidence="1">
    <location>
        <begin position="60"/>
        <end position="91"/>
    </location>
</feature>
<evidence type="ECO:0000256" key="1">
    <source>
        <dbReference type="SAM" id="Coils"/>
    </source>
</evidence>
<feature type="coiled-coil region" evidence="1">
    <location>
        <begin position="320"/>
        <end position="365"/>
    </location>
</feature>
<dbReference type="AlphaFoldDB" id="I7MN48"/>
<dbReference type="GeneID" id="7839263"/>
<evidence type="ECO:0000313" key="4">
    <source>
        <dbReference type="Proteomes" id="UP000009168"/>
    </source>
</evidence>
<dbReference type="Proteomes" id="UP000009168">
    <property type="component" value="Unassembled WGS sequence"/>
</dbReference>
<reference evidence="4" key="1">
    <citation type="journal article" date="2006" name="PLoS Biol.">
        <title>Macronuclear genome sequence of the ciliate Tetrahymena thermophila, a model eukaryote.</title>
        <authorList>
            <person name="Eisen J.A."/>
            <person name="Coyne R.S."/>
            <person name="Wu M."/>
            <person name="Wu D."/>
            <person name="Thiagarajan M."/>
            <person name="Wortman J.R."/>
            <person name="Badger J.H."/>
            <person name="Ren Q."/>
            <person name="Amedeo P."/>
            <person name="Jones K.M."/>
            <person name="Tallon L.J."/>
            <person name="Delcher A.L."/>
            <person name="Salzberg S.L."/>
            <person name="Silva J.C."/>
            <person name="Haas B.J."/>
            <person name="Majoros W.H."/>
            <person name="Farzad M."/>
            <person name="Carlton J.M."/>
            <person name="Smith R.K. Jr."/>
            <person name="Garg J."/>
            <person name="Pearlman R.E."/>
            <person name="Karrer K.M."/>
            <person name="Sun L."/>
            <person name="Manning G."/>
            <person name="Elde N.C."/>
            <person name="Turkewitz A.P."/>
            <person name="Asai D.J."/>
            <person name="Wilkes D.E."/>
            <person name="Wang Y."/>
            <person name="Cai H."/>
            <person name="Collins K."/>
            <person name="Stewart B.A."/>
            <person name="Lee S.R."/>
            <person name="Wilamowska K."/>
            <person name="Weinberg Z."/>
            <person name="Ruzzo W.L."/>
            <person name="Wloga D."/>
            <person name="Gaertig J."/>
            <person name="Frankel J."/>
            <person name="Tsao C.-C."/>
            <person name="Gorovsky M.A."/>
            <person name="Keeling P.J."/>
            <person name="Waller R.F."/>
            <person name="Patron N.J."/>
            <person name="Cherry J.M."/>
            <person name="Stover N.A."/>
            <person name="Krieger C.J."/>
            <person name="del Toro C."/>
            <person name="Ryder H.F."/>
            <person name="Williamson S.C."/>
            <person name="Barbeau R.A."/>
            <person name="Hamilton E.P."/>
            <person name="Orias E."/>
        </authorList>
    </citation>
    <scope>NUCLEOTIDE SEQUENCE [LARGE SCALE GENOMIC DNA]</scope>
    <source>
        <strain evidence="4">SB210</strain>
    </source>
</reference>
<feature type="coiled-coil region" evidence="1">
    <location>
        <begin position="179"/>
        <end position="206"/>
    </location>
</feature>
<organism evidence="3 4">
    <name type="scientific">Tetrahymena thermophila (strain SB210)</name>
    <dbReference type="NCBI Taxonomy" id="312017"/>
    <lineage>
        <taxon>Eukaryota</taxon>
        <taxon>Sar</taxon>
        <taxon>Alveolata</taxon>
        <taxon>Ciliophora</taxon>
        <taxon>Intramacronucleata</taxon>
        <taxon>Oligohymenophorea</taxon>
        <taxon>Hymenostomatida</taxon>
        <taxon>Tetrahymenina</taxon>
        <taxon>Tetrahymenidae</taxon>
        <taxon>Tetrahymena</taxon>
    </lineage>
</organism>
<evidence type="ECO:0000256" key="2">
    <source>
        <dbReference type="SAM" id="MobiDB-lite"/>
    </source>
</evidence>
<feature type="region of interest" description="Disordered" evidence="2">
    <location>
        <begin position="576"/>
        <end position="609"/>
    </location>
</feature>
<dbReference type="KEGG" id="tet:TTHERM_00528450"/>
<accession>I7MN48</accession>
<keyword evidence="1" id="KW-0175">Coiled coil</keyword>
<keyword evidence="4" id="KW-1185">Reference proteome</keyword>
<sequence>MISDTQQQMKKFSIVDLQRELKEYQEENKDLYKNLSLNLDVQNLAMFQQGSIKQLSDEQKEALIQNFSKENQQLKQLIEKMTQDRNVAQSKSILIEQQTEENENFKKMMRYELEERIKEIRKILVEKESVIQQIEIDKNSLQNAGQKESDPQLNDTNQMSVHKDVLTASVPLFRIHEETEQLKKEIVKSVQQIETLNQKNKKCRQNTKLIRFQIEQLKNALLSSNIKKKKCITEQQNIFSDDEDYNCAHLSKKVSQFENEKLKMKLLAEKANFIKQNKMKNENIQYGLGTQRNQKISQMETDIEKYKNLTQIWLDQNKRKVSQLKKLQRYNQTLEKSNEQLIENYHKLQQKISSMTQNLKQYKDSYYQIMNRKKMRNHNSNISSLMNSTNTQQTAYSNQNSIGQSDFLSPKSQVKQVGFEELVKKNEEKDLISVEEEEIDEDISQRRTLSQYQSIGQKNNELQKKLSQFNNGDFYYDEYYDKKPFPPMQRKKQSISHLYKIKQQLGQLKKQYHFSLNIMPQDPNYVNTNLIPKQQIKIARSLSDCVLDTQQNEKCVLWSLEKRKVSHFFQQDPFLFSPENSGGGEEDGDICNSMNRNDEKNRKRPSTQLVHNNSFFRELDISMIFHEKKNKK</sequence>